<evidence type="ECO:0000259" key="2">
    <source>
        <dbReference type="Pfam" id="PF00296"/>
    </source>
</evidence>
<dbReference type="NCBIfam" id="TIGR03558">
    <property type="entry name" value="oxido_grp_1"/>
    <property type="match status" value="1"/>
</dbReference>
<dbReference type="InterPro" id="IPR036661">
    <property type="entry name" value="Luciferase-like_sf"/>
</dbReference>
<proteinExistence type="predicted"/>
<dbReference type="Pfam" id="PF00296">
    <property type="entry name" value="Bac_luciferase"/>
    <property type="match status" value="1"/>
</dbReference>
<accession>A0ABV3NZR5</accession>
<feature type="domain" description="Luciferase-like" evidence="2">
    <location>
        <begin position="13"/>
        <end position="302"/>
    </location>
</feature>
<evidence type="ECO:0000313" key="3">
    <source>
        <dbReference type="EMBL" id="MEW7314983.1"/>
    </source>
</evidence>
<name>A0ABV3NZR5_9ENTR</name>
<dbReference type="SUPFAM" id="SSF51679">
    <property type="entry name" value="Bacterial luciferase-like"/>
    <property type="match status" value="1"/>
</dbReference>
<dbReference type="RefSeq" id="WP_367596993.1">
    <property type="nucleotide sequence ID" value="NZ_JBFMVT010000002.1"/>
</dbReference>
<dbReference type="PANTHER" id="PTHR30137">
    <property type="entry name" value="LUCIFERASE-LIKE MONOOXYGENASE"/>
    <property type="match status" value="1"/>
</dbReference>
<comment type="caution">
    <text evidence="3">The sequence shown here is derived from an EMBL/GenBank/DDBJ whole genome shotgun (WGS) entry which is preliminary data.</text>
</comment>
<dbReference type="EC" id="1.-.-.-" evidence="3"/>
<dbReference type="InterPro" id="IPR050766">
    <property type="entry name" value="Bact_Lucif_Oxidored"/>
</dbReference>
<protein>
    <submittedName>
        <fullName evidence="3">LLM class flavin-dependent oxidoreductase</fullName>
        <ecNumber evidence="3">1.-.-.-</ecNumber>
    </submittedName>
</protein>
<keyword evidence="3" id="KW-0560">Oxidoreductase</keyword>
<dbReference type="EMBL" id="JBFMVT010000002">
    <property type="protein sequence ID" value="MEW7314983.1"/>
    <property type="molecule type" value="Genomic_DNA"/>
</dbReference>
<dbReference type="InterPro" id="IPR019949">
    <property type="entry name" value="CmoO-like"/>
</dbReference>
<keyword evidence="4" id="KW-1185">Reference proteome</keyword>
<dbReference type="Proteomes" id="UP001555342">
    <property type="component" value="Unassembled WGS sequence"/>
</dbReference>
<dbReference type="Gene3D" id="3.20.20.30">
    <property type="entry name" value="Luciferase-like domain"/>
    <property type="match status" value="1"/>
</dbReference>
<evidence type="ECO:0000256" key="1">
    <source>
        <dbReference type="ARBA" id="ARBA00007789"/>
    </source>
</evidence>
<gene>
    <name evidence="3" type="ORF">AB1E22_20125</name>
</gene>
<sequence length="343" mass="37398">MSYRISLLDKSPVAQDDTPGEALKHTLNLAQLAETWGYHRFWIAEHHNTSRLASSSPELLIAWIIGQTHRIRVGSGGVMLQHYSPYKVAENFNLLASLAPGRVDLGVGKAPGGLPLSTRALQAGVHQEEKGSFADQLAQLDNWLSLPAAAEDEEEALRATPVPERTADRFLLGASLESAKLAANLDWNFVYAAHLNGDKNLMREVLNAWRSQSPRDTLVAVQVIVAPDAQKADELAKLVEIWSVELENAQRVSVGSEAQAHAFARQAGSAIKRLERREPSLIKGTAETVHAGLAALSEEFGINEFIIDTPIASPEARFQSLRLLAGVTPVKSVSDFTAEHEAW</sequence>
<comment type="similarity">
    <text evidence="1">To bacterial alkanal monooxygenase alpha and beta chains.</text>
</comment>
<organism evidence="3 4">
    <name type="scientific">Buttiauxella gaviniae</name>
    <dbReference type="NCBI Taxonomy" id="82990"/>
    <lineage>
        <taxon>Bacteria</taxon>
        <taxon>Pseudomonadati</taxon>
        <taxon>Pseudomonadota</taxon>
        <taxon>Gammaproteobacteria</taxon>
        <taxon>Enterobacterales</taxon>
        <taxon>Enterobacteriaceae</taxon>
        <taxon>Buttiauxella</taxon>
    </lineage>
</organism>
<dbReference type="GO" id="GO:0016491">
    <property type="term" value="F:oxidoreductase activity"/>
    <property type="evidence" value="ECO:0007669"/>
    <property type="project" value="UniProtKB-KW"/>
</dbReference>
<dbReference type="PANTHER" id="PTHR30137:SF20">
    <property type="entry name" value="N-ACETYL-S-ALKYLCYSTEINE MONOOXYGENASE"/>
    <property type="match status" value="1"/>
</dbReference>
<reference evidence="3 4" key="1">
    <citation type="submission" date="2024-07" db="EMBL/GenBank/DDBJ databases">
        <authorList>
            <person name="Wang L."/>
        </authorList>
    </citation>
    <scope>NUCLEOTIDE SEQUENCE [LARGE SCALE GENOMIC DNA]</scope>
    <source>
        <strain evidence="3 4">WL359</strain>
    </source>
</reference>
<evidence type="ECO:0000313" key="4">
    <source>
        <dbReference type="Proteomes" id="UP001555342"/>
    </source>
</evidence>
<dbReference type="InterPro" id="IPR011251">
    <property type="entry name" value="Luciferase-like_dom"/>
</dbReference>